<proteinExistence type="predicted"/>
<gene>
    <name evidence="1" type="ORF">O9H85_10235</name>
</gene>
<dbReference type="EMBL" id="JAQAGZ010000005">
    <property type="protein sequence ID" value="MCZ8512786.1"/>
    <property type="molecule type" value="Genomic_DNA"/>
</dbReference>
<reference evidence="1 2" key="1">
    <citation type="submission" date="2022-12" db="EMBL/GenBank/DDBJ databases">
        <title>Draft genome sequence of Paenibacillus sp. dW9.</title>
        <authorList>
            <person name="Choi E.-W."/>
            <person name="Kim D.-U."/>
        </authorList>
    </citation>
    <scope>NUCLEOTIDE SEQUENCE [LARGE SCALE GENOMIC DNA]</scope>
    <source>
        <strain evidence="2">dW9</strain>
    </source>
</reference>
<protein>
    <submittedName>
        <fullName evidence="1">Uncharacterized protein</fullName>
    </submittedName>
</protein>
<organism evidence="1 2">
    <name type="scientific">Paenibacillus gyeongsangnamensis</name>
    <dbReference type="NCBI Taxonomy" id="3388067"/>
    <lineage>
        <taxon>Bacteria</taxon>
        <taxon>Bacillati</taxon>
        <taxon>Bacillota</taxon>
        <taxon>Bacilli</taxon>
        <taxon>Bacillales</taxon>
        <taxon>Paenibacillaceae</taxon>
        <taxon>Paenibacillus</taxon>
    </lineage>
</organism>
<sequence>MNLTDGYHASSDSQTITTFRALVEAIIPNTPISASYGPEQSAGALELGVHEYMIWELNHSLSLFVGYYLAEIPLAASTAMLLNDGAAQYIASGKAQDPQFFAVWRGSSFASLSPRDRIRVLAMLEQLDVDLGTLPPPYRNDGGLITFIVDFLNRGPMFGFYSEWSAYGSTRLKTPTERRLEYFPISWKQAGYPGVSKGYRALRGFLLKIDRKDGGASNG</sequence>
<dbReference type="Proteomes" id="UP001527882">
    <property type="component" value="Unassembled WGS sequence"/>
</dbReference>
<evidence type="ECO:0000313" key="1">
    <source>
        <dbReference type="EMBL" id="MCZ8512786.1"/>
    </source>
</evidence>
<comment type="caution">
    <text evidence="1">The sequence shown here is derived from an EMBL/GenBank/DDBJ whole genome shotgun (WGS) entry which is preliminary data.</text>
</comment>
<accession>A0ABT4Q7E0</accession>
<dbReference type="RefSeq" id="WP_269881235.1">
    <property type="nucleotide sequence ID" value="NZ_JAQAGZ010000005.1"/>
</dbReference>
<keyword evidence="2" id="KW-1185">Reference proteome</keyword>
<name>A0ABT4Q7E0_9BACL</name>
<evidence type="ECO:0000313" key="2">
    <source>
        <dbReference type="Proteomes" id="UP001527882"/>
    </source>
</evidence>